<feature type="compositionally biased region" description="Basic and acidic residues" evidence="1">
    <location>
        <begin position="1"/>
        <end position="17"/>
    </location>
</feature>
<accession>A0A8H5FHG4</accession>
<proteinExistence type="predicted"/>
<feature type="compositionally biased region" description="Polar residues" evidence="1">
    <location>
        <begin position="40"/>
        <end position="50"/>
    </location>
</feature>
<evidence type="ECO:0000313" key="3">
    <source>
        <dbReference type="EMBL" id="KAF5336568.1"/>
    </source>
</evidence>
<organism evidence="3 4">
    <name type="scientific">Ephemerocybe angulata</name>
    <dbReference type="NCBI Taxonomy" id="980116"/>
    <lineage>
        <taxon>Eukaryota</taxon>
        <taxon>Fungi</taxon>
        <taxon>Dikarya</taxon>
        <taxon>Basidiomycota</taxon>
        <taxon>Agaricomycotina</taxon>
        <taxon>Agaricomycetes</taxon>
        <taxon>Agaricomycetidae</taxon>
        <taxon>Agaricales</taxon>
        <taxon>Agaricineae</taxon>
        <taxon>Psathyrellaceae</taxon>
        <taxon>Ephemerocybe</taxon>
    </lineage>
</organism>
<comment type="caution">
    <text evidence="3">The sequence shown here is derived from an EMBL/GenBank/DDBJ whole genome shotgun (WGS) entry which is preliminary data.</text>
</comment>
<feature type="domain" description="DUF7330" evidence="2">
    <location>
        <begin position="58"/>
        <end position="253"/>
    </location>
</feature>
<dbReference type="Proteomes" id="UP000541558">
    <property type="component" value="Unassembled WGS sequence"/>
</dbReference>
<dbReference type="InterPro" id="IPR055754">
    <property type="entry name" value="DUF7330"/>
</dbReference>
<evidence type="ECO:0000256" key="1">
    <source>
        <dbReference type="SAM" id="MobiDB-lite"/>
    </source>
</evidence>
<dbReference type="EMBL" id="JAACJK010000058">
    <property type="protein sequence ID" value="KAF5336568.1"/>
    <property type="molecule type" value="Genomic_DNA"/>
</dbReference>
<feature type="compositionally biased region" description="Low complexity" evidence="1">
    <location>
        <begin position="28"/>
        <end position="39"/>
    </location>
</feature>
<sequence>MIIQEQDTKKSQEHEASHVSSDQPHSSPPSYAESEAASSDNTNRARSTSQISLPKATNYVSIAKLMGAVQGHWVIDPRIIIPAALLPPLLPGETQNGRKNLSLRTQTGAIKADVTLVPSISDPDYKNKPETQRVAAFEAHTMNGSVSFNLHEYSGEPGTTRLPVKVALYTPNGAIKLSIPRSFRGVINGVCGCGSTKVSDEVNSQVSFSQDNGNLHQLFVGEMDSGPTSPTSVRDEVTAETRVGHIQISYDDEHEADVGRSGSSGGILSTIWNAIF</sequence>
<name>A0A8H5FHG4_9AGAR</name>
<dbReference type="OrthoDB" id="5289249at2759"/>
<dbReference type="AlphaFoldDB" id="A0A8H5FHG4"/>
<protein>
    <recommendedName>
        <fullName evidence="2">DUF7330 domain-containing protein</fullName>
    </recommendedName>
</protein>
<evidence type="ECO:0000313" key="4">
    <source>
        <dbReference type="Proteomes" id="UP000541558"/>
    </source>
</evidence>
<gene>
    <name evidence="3" type="ORF">D9611_006574</name>
</gene>
<evidence type="ECO:0000259" key="2">
    <source>
        <dbReference type="Pfam" id="PF24016"/>
    </source>
</evidence>
<reference evidence="3 4" key="1">
    <citation type="journal article" date="2020" name="ISME J.">
        <title>Uncovering the hidden diversity of litter-decomposition mechanisms in mushroom-forming fungi.</title>
        <authorList>
            <person name="Floudas D."/>
            <person name="Bentzer J."/>
            <person name="Ahren D."/>
            <person name="Johansson T."/>
            <person name="Persson P."/>
            <person name="Tunlid A."/>
        </authorList>
    </citation>
    <scope>NUCLEOTIDE SEQUENCE [LARGE SCALE GENOMIC DNA]</scope>
    <source>
        <strain evidence="3 4">CBS 175.51</strain>
    </source>
</reference>
<dbReference type="Pfam" id="PF24016">
    <property type="entry name" value="DUF7330"/>
    <property type="match status" value="1"/>
</dbReference>
<keyword evidence="4" id="KW-1185">Reference proteome</keyword>
<feature type="region of interest" description="Disordered" evidence="1">
    <location>
        <begin position="1"/>
        <end position="50"/>
    </location>
</feature>